<dbReference type="AlphaFoldDB" id="A0A445DVY8"/>
<comment type="caution">
    <text evidence="1">The sequence shown here is derived from an EMBL/GenBank/DDBJ whole genome shotgun (WGS) entry which is preliminary data.</text>
</comment>
<dbReference type="Proteomes" id="UP000289738">
    <property type="component" value="Chromosome A03"/>
</dbReference>
<evidence type="ECO:0008006" key="3">
    <source>
        <dbReference type="Google" id="ProtNLM"/>
    </source>
</evidence>
<dbReference type="Gene3D" id="3.40.395.10">
    <property type="entry name" value="Adenoviral Proteinase, Chain A"/>
    <property type="match status" value="1"/>
</dbReference>
<accession>A0A445DVY8</accession>
<sequence length="507" mass="57080">MYDEGVRVGRRNSWRHRERWISFKKLKFESVDIGNDQFLCTVWCLLSSHLSPSHDLDIPFLDKHFLPLRLLRGITMDAPRESHLPAEEDGLVSSPLSPSCKHTAGDAHNRNLNLELATDVSAHGAEKAVQKNDVNSDDAHNEMLPMILATVEATTNRRDQVVPSHMPNTEGAGTRFWNVAGTVQASVGACNIPSMRVQIDLKIQSYTHQINPQDKGKGKVEDGPGYMWDVIVPNSPGYDDDVIIDESLSTPRPVPPIMQAFNELPNSDQLDCTSLVSELFSLSPKPGRATKHAKIEPSEGVIVCSDPSMVVPTAPNLSAIPRNDSTTPPRNRYPLTLQSFEMFFDPTADMDLTMEECRIAAYIFGKTDNYGKILFKFYELEVPRAQLHSLCPKHSPHPDIVNIIVMMASLKATREIPPRVWLLPSPFADDVLRLKPLDVVVRAYLCRWMPATTQLEKVIIPIYEVPDSWYIMVLNVKEGKVYCLDVTKSDETVERRERNMRTIVSPY</sequence>
<evidence type="ECO:0000313" key="1">
    <source>
        <dbReference type="EMBL" id="RYR67365.1"/>
    </source>
</evidence>
<dbReference type="EMBL" id="SDMP01000003">
    <property type="protein sequence ID" value="RYR67365.1"/>
    <property type="molecule type" value="Genomic_DNA"/>
</dbReference>
<gene>
    <name evidence="1" type="ORF">Ahy_A03g013697</name>
</gene>
<name>A0A445DVY8_ARAHY</name>
<reference evidence="1 2" key="1">
    <citation type="submission" date="2019-01" db="EMBL/GenBank/DDBJ databases">
        <title>Sequencing of cultivated peanut Arachis hypogaea provides insights into genome evolution and oil improvement.</title>
        <authorList>
            <person name="Chen X."/>
        </authorList>
    </citation>
    <scope>NUCLEOTIDE SEQUENCE [LARGE SCALE GENOMIC DNA]</scope>
    <source>
        <strain evidence="2">cv. Fuhuasheng</strain>
        <tissue evidence="1">Leaves</tissue>
    </source>
</reference>
<keyword evidence="2" id="KW-1185">Reference proteome</keyword>
<protein>
    <recommendedName>
        <fullName evidence="3">Ubiquitin-like protease family profile domain-containing protein</fullName>
    </recommendedName>
</protein>
<proteinExistence type="predicted"/>
<evidence type="ECO:0000313" key="2">
    <source>
        <dbReference type="Proteomes" id="UP000289738"/>
    </source>
</evidence>
<organism evidence="1 2">
    <name type="scientific">Arachis hypogaea</name>
    <name type="common">Peanut</name>
    <dbReference type="NCBI Taxonomy" id="3818"/>
    <lineage>
        <taxon>Eukaryota</taxon>
        <taxon>Viridiplantae</taxon>
        <taxon>Streptophyta</taxon>
        <taxon>Embryophyta</taxon>
        <taxon>Tracheophyta</taxon>
        <taxon>Spermatophyta</taxon>
        <taxon>Magnoliopsida</taxon>
        <taxon>eudicotyledons</taxon>
        <taxon>Gunneridae</taxon>
        <taxon>Pentapetalae</taxon>
        <taxon>rosids</taxon>
        <taxon>fabids</taxon>
        <taxon>Fabales</taxon>
        <taxon>Fabaceae</taxon>
        <taxon>Papilionoideae</taxon>
        <taxon>50 kb inversion clade</taxon>
        <taxon>dalbergioids sensu lato</taxon>
        <taxon>Dalbergieae</taxon>
        <taxon>Pterocarpus clade</taxon>
        <taxon>Arachis</taxon>
    </lineage>
</organism>